<dbReference type="PANTHER" id="PTHR11246">
    <property type="entry name" value="PRE-MRNA SPLICING FACTOR"/>
    <property type="match status" value="1"/>
</dbReference>
<dbReference type="FunFam" id="1.25.40.10:FF:000796">
    <property type="entry name" value="Crooked neck pre-mRNA splicing factor 1"/>
    <property type="match status" value="1"/>
</dbReference>
<proteinExistence type="inferred from homology"/>
<evidence type="ECO:0000256" key="8">
    <source>
        <dbReference type="ARBA" id="ARBA00037040"/>
    </source>
</evidence>
<keyword evidence="7" id="KW-0539">Nucleus</keyword>
<evidence type="ECO:0000256" key="5">
    <source>
        <dbReference type="ARBA" id="ARBA00022737"/>
    </source>
</evidence>
<dbReference type="PANTHER" id="PTHR11246:SF3">
    <property type="entry name" value="CROOKED NECK-LIKE PROTEIN 1"/>
    <property type="match status" value="1"/>
</dbReference>
<dbReference type="GO" id="GO:0071014">
    <property type="term" value="C:post-mRNA release spliceosomal complex"/>
    <property type="evidence" value="ECO:0007669"/>
    <property type="project" value="TreeGrafter"/>
</dbReference>
<feature type="compositionally biased region" description="Basic residues" evidence="9">
    <location>
        <begin position="582"/>
        <end position="592"/>
    </location>
</feature>
<dbReference type="InterPro" id="IPR055433">
    <property type="entry name" value="HAT_Syf1-like_N"/>
</dbReference>
<name>A0A6B2KZN2_9EUKA</name>
<protein>
    <recommendedName>
        <fullName evidence="13">Suppressor of forked domain-containing protein</fullName>
    </recommendedName>
</protein>
<reference evidence="12" key="1">
    <citation type="journal article" date="2020" name="J. Eukaryot. Microbiol.">
        <title>De novo Sequencing, Assembly and Annotation of the Transcriptome for the Free-Living Testate Amoeba Arcella intermedia.</title>
        <authorList>
            <person name="Ribeiro G.M."/>
            <person name="Porfirio-Sousa A.L."/>
            <person name="Maurer-Alcala X.X."/>
            <person name="Katz L.A."/>
            <person name="Lahr D.J.G."/>
        </authorList>
    </citation>
    <scope>NUCLEOTIDE SEQUENCE</scope>
</reference>
<evidence type="ECO:0000259" key="10">
    <source>
        <dbReference type="Pfam" id="PF23231"/>
    </source>
</evidence>
<comment type="similarity">
    <text evidence="2">Belongs to the crooked-neck family.</text>
</comment>
<evidence type="ECO:0000256" key="3">
    <source>
        <dbReference type="ARBA" id="ARBA00022664"/>
    </source>
</evidence>
<evidence type="ECO:0000256" key="7">
    <source>
        <dbReference type="ARBA" id="ARBA00023242"/>
    </source>
</evidence>
<evidence type="ECO:0000259" key="11">
    <source>
        <dbReference type="Pfam" id="PF23233"/>
    </source>
</evidence>
<dbReference type="EMBL" id="GIBP01001138">
    <property type="protein sequence ID" value="NDV30107.1"/>
    <property type="molecule type" value="Transcribed_RNA"/>
</dbReference>
<dbReference type="InterPro" id="IPR011990">
    <property type="entry name" value="TPR-like_helical_dom_sf"/>
</dbReference>
<dbReference type="InterPro" id="IPR003107">
    <property type="entry name" value="HAT"/>
</dbReference>
<dbReference type="FunFam" id="1.25.40.10:FF:000306">
    <property type="entry name" value="Cell cycle control protein cwf4"/>
    <property type="match status" value="1"/>
</dbReference>
<evidence type="ECO:0008006" key="13">
    <source>
        <dbReference type="Google" id="ProtNLM"/>
    </source>
</evidence>
<dbReference type="Pfam" id="PF23233">
    <property type="entry name" value="HAT_Syf1_CNRKL1_N"/>
    <property type="match status" value="2"/>
</dbReference>
<organism evidence="12">
    <name type="scientific">Arcella intermedia</name>
    <dbReference type="NCBI Taxonomy" id="1963864"/>
    <lineage>
        <taxon>Eukaryota</taxon>
        <taxon>Amoebozoa</taxon>
        <taxon>Tubulinea</taxon>
        <taxon>Elardia</taxon>
        <taxon>Arcellinida</taxon>
        <taxon>Sphaerothecina</taxon>
        <taxon>Arcellidae</taxon>
        <taxon>Arcella</taxon>
    </lineage>
</organism>
<comment type="function">
    <text evidence="8">Involved in pre-mRNA splicing and cell cycle progression. Required for the spliceosome assembly and initiation of the DNA replication.</text>
</comment>
<dbReference type="FunFam" id="1.25.40.10:FF:000048">
    <property type="entry name" value="Cell cycle control protein"/>
    <property type="match status" value="1"/>
</dbReference>
<sequence>MREAWDRQDEVPKPPRQKITDMEELMEYRMRKRTEFENSIRQKRYSLNIWLRYAKWEESQHEFERSRSIYERALEVDYKFQGTWIKYAEFEIRNKNVNKARNIYDRAVQLLPRVNQFWFKYVHMEDVLANYAGVRRLYERWMEWEPDAHAWNCYVKWEMRNSEMERAREIYKKYVMCHRNAKTWLKFAKFEERLGDVGRAREVYQQAFDVLDEDLPDIGELFMEFADFEERQKEFERARTIYKFALDRIPKDKARDIFNKFIQFEKQHGDREAIEHIIIGKRRFQYEEMLSEDPTNYDLWFDYIRLEENSGDLAKIREIYERAIANVPPATEKIFWKRYVYLWINYAIFEEVETKDFERASQIYKMIVFKIIPHKKFSFKKLWTMYAYFEVRRKNIDAARKIFGHAIGMTPSDKLFQAYIELEMQLGNIDRCRVLYEKWIQWQPSNCKAWTKFAELELNLQEFERARGILELAIQQQALDMPELIWKFYIDSEIQNGEYEKARGLYNRLLKRTQHVKVWISFAKFEASLGNVKAARDIFSSGFQTLKPAEFTQERVMLIECWRQFEDDYGDEQSQGHVQRNMPKRVKKRRKIQTQDGQDAGFEEYYDYIFPDTKSLRSGMKLLEAAKKWSENAQV</sequence>
<dbReference type="InterPro" id="IPR055430">
    <property type="entry name" value="HAT_Syf1_CNRKL1_C"/>
</dbReference>
<keyword evidence="6" id="KW-0508">mRNA splicing</keyword>
<dbReference type="GO" id="GO:0000974">
    <property type="term" value="C:Prp19 complex"/>
    <property type="evidence" value="ECO:0007669"/>
    <property type="project" value="TreeGrafter"/>
</dbReference>
<dbReference type="Pfam" id="PF02184">
    <property type="entry name" value="HAT"/>
    <property type="match status" value="1"/>
</dbReference>
<feature type="domain" description="Pre-mRNA-splicing factor Syf1-like N-terminal HAT-repeats" evidence="11">
    <location>
        <begin position="34"/>
        <end position="178"/>
    </location>
</feature>
<evidence type="ECO:0000256" key="6">
    <source>
        <dbReference type="ARBA" id="ARBA00023187"/>
    </source>
</evidence>
<keyword evidence="3" id="KW-0507">mRNA processing</keyword>
<dbReference type="Gene3D" id="1.25.40.10">
    <property type="entry name" value="Tetratricopeptide repeat domain"/>
    <property type="match status" value="3"/>
</dbReference>
<dbReference type="GO" id="GO:0071007">
    <property type="term" value="C:U2-type catalytic step 2 spliceosome"/>
    <property type="evidence" value="ECO:0007669"/>
    <property type="project" value="TreeGrafter"/>
</dbReference>
<evidence type="ECO:0000256" key="9">
    <source>
        <dbReference type="SAM" id="MobiDB-lite"/>
    </source>
</evidence>
<dbReference type="SUPFAM" id="SSF48452">
    <property type="entry name" value="TPR-like"/>
    <property type="match status" value="3"/>
</dbReference>
<evidence type="ECO:0000256" key="2">
    <source>
        <dbReference type="ARBA" id="ARBA00008644"/>
    </source>
</evidence>
<feature type="domain" description="Pre-mRNA-splicing factor Syf1-like N-terminal HAT-repeats" evidence="11">
    <location>
        <begin position="284"/>
        <end position="444"/>
    </location>
</feature>
<dbReference type="Pfam" id="PF23231">
    <property type="entry name" value="HAT_Syf1_CNRKL1_C"/>
    <property type="match status" value="1"/>
</dbReference>
<dbReference type="AlphaFoldDB" id="A0A6B2KZN2"/>
<comment type="subcellular location">
    <subcellularLocation>
        <location evidence="1">Nucleus</location>
    </subcellularLocation>
</comment>
<dbReference type="SMART" id="SM00386">
    <property type="entry name" value="HAT"/>
    <property type="match status" value="14"/>
</dbReference>
<keyword evidence="4" id="KW-0747">Spliceosome</keyword>
<evidence type="ECO:0000313" key="12">
    <source>
        <dbReference type="EMBL" id="NDV30107.1"/>
    </source>
</evidence>
<keyword evidence="5" id="KW-0677">Repeat</keyword>
<dbReference type="InterPro" id="IPR045075">
    <property type="entry name" value="Syf1-like"/>
</dbReference>
<evidence type="ECO:0000256" key="1">
    <source>
        <dbReference type="ARBA" id="ARBA00004123"/>
    </source>
</evidence>
<accession>A0A6B2KZN2</accession>
<dbReference type="GO" id="GO:0000245">
    <property type="term" value="P:spliceosomal complex assembly"/>
    <property type="evidence" value="ECO:0007669"/>
    <property type="project" value="TreeGrafter"/>
</dbReference>
<evidence type="ECO:0000256" key="4">
    <source>
        <dbReference type="ARBA" id="ARBA00022728"/>
    </source>
</evidence>
<dbReference type="GO" id="GO:0071011">
    <property type="term" value="C:precatalytic spliceosome"/>
    <property type="evidence" value="ECO:0007669"/>
    <property type="project" value="TreeGrafter"/>
</dbReference>
<feature type="domain" description="Pre-mRNA-splicing factor Syf1/CRNKL1-like C-terminal HAT-repeats" evidence="10">
    <location>
        <begin position="199"/>
        <end position="282"/>
    </location>
</feature>
<feature type="region of interest" description="Disordered" evidence="9">
    <location>
        <begin position="572"/>
        <end position="593"/>
    </location>
</feature>